<feature type="transmembrane region" description="Helical" evidence="1">
    <location>
        <begin position="35"/>
        <end position="55"/>
    </location>
</feature>
<keyword evidence="3" id="KW-1185">Reference proteome</keyword>
<evidence type="ECO:0000313" key="2">
    <source>
        <dbReference type="EMBL" id="KAE9394818.1"/>
    </source>
</evidence>
<evidence type="ECO:0000256" key="1">
    <source>
        <dbReference type="SAM" id="Phobius"/>
    </source>
</evidence>
<keyword evidence="1" id="KW-0472">Membrane</keyword>
<dbReference type="AlphaFoldDB" id="A0A6A4HB00"/>
<evidence type="ECO:0000313" key="3">
    <source>
        <dbReference type="Proteomes" id="UP000799118"/>
    </source>
</evidence>
<reference evidence="2" key="1">
    <citation type="journal article" date="2019" name="Environ. Microbiol.">
        <title>Fungal ecological strategies reflected in gene transcription - a case study of two litter decomposers.</title>
        <authorList>
            <person name="Barbi F."/>
            <person name="Kohler A."/>
            <person name="Barry K."/>
            <person name="Baskaran P."/>
            <person name="Daum C."/>
            <person name="Fauchery L."/>
            <person name="Ihrmark K."/>
            <person name="Kuo A."/>
            <person name="LaButti K."/>
            <person name="Lipzen A."/>
            <person name="Morin E."/>
            <person name="Grigoriev I.V."/>
            <person name="Henrissat B."/>
            <person name="Lindahl B."/>
            <person name="Martin F."/>
        </authorList>
    </citation>
    <scope>NUCLEOTIDE SEQUENCE</scope>
    <source>
        <strain evidence="2">JB14</strain>
    </source>
</reference>
<name>A0A6A4HB00_9AGAR</name>
<keyword evidence="1" id="KW-0812">Transmembrane</keyword>
<proteinExistence type="predicted"/>
<organism evidence="2 3">
    <name type="scientific">Gymnopus androsaceus JB14</name>
    <dbReference type="NCBI Taxonomy" id="1447944"/>
    <lineage>
        <taxon>Eukaryota</taxon>
        <taxon>Fungi</taxon>
        <taxon>Dikarya</taxon>
        <taxon>Basidiomycota</taxon>
        <taxon>Agaricomycotina</taxon>
        <taxon>Agaricomycetes</taxon>
        <taxon>Agaricomycetidae</taxon>
        <taxon>Agaricales</taxon>
        <taxon>Marasmiineae</taxon>
        <taxon>Omphalotaceae</taxon>
        <taxon>Gymnopus</taxon>
    </lineage>
</organism>
<dbReference type="EMBL" id="ML769542">
    <property type="protein sequence ID" value="KAE9394818.1"/>
    <property type="molecule type" value="Genomic_DNA"/>
</dbReference>
<protein>
    <submittedName>
        <fullName evidence="2">Uncharacterized protein</fullName>
    </submittedName>
</protein>
<keyword evidence="1" id="KW-1133">Transmembrane helix</keyword>
<dbReference type="Proteomes" id="UP000799118">
    <property type="component" value="Unassembled WGS sequence"/>
</dbReference>
<gene>
    <name evidence="2" type="ORF">BT96DRAFT_998141</name>
</gene>
<sequence>MECTARLNNPEERSLRSADPGTLCNSLFAFTTTSFTMQFTASFSILASLVAFVAAETHTITFTNKYAFNG</sequence>
<accession>A0A6A4HB00</accession>